<dbReference type="OrthoDB" id="4947116at2759"/>
<evidence type="ECO:0000313" key="2">
    <source>
        <dbReference type="Proteomes" id="UP000078397"/>
    </source>
</evidence>
<dbReference type="RefSeq" id="XP_018147557.1">
    <property type="nucleotide sequence ID" value="XM_018282895.1"/>
</dbReference>
<dbReference type="KEGG" id="pchm:VFPPC_03387"/>
<keyword evidence="2" id="KW-1185">Reference proteome</keyword>
<protein>
    <submittedName>
        <fullName evidence="1">Immunoglobulin variable region used by the ITC63B heavy chain</fullName>
    </submittedName>
</protein>
<dbReference type="GeneID" id="28846889"/>
<gene>
    <name evidence="1" type="ORF">VFPPC_03387</name>
</gene>
<dbReference type="Proteomes" id="UP000078397">
    <property type="component" value="Unassembled WGS sequence"/>
</dbReference>
<organism evidence="1 2">
    <name type="scientific">Pochonia chlamydosporia 170</name>
    <dbReference type="NCBI Taxonomy" id="1380566"/>
    <lineage>
        <taxon>Eukaryota</taxon>
        <taxon>Fungi</taxon>
        <taxon>Dikarya</taxon>
        <taxon>Ascomycota</taxon>
        <taxon>Pezizomycotina</taxon>
        <taxon>Sordariomycetes</taxon>
        <taxon>Hypocreomycetidae</taxon>
        <taxon>Hypocreales</taxon>
        <taxon>Clavicipitaceae</taxon>
        <taxon>Pochonia</taxon>
    </lineage>
</organism>
<accession>A0A179G0N6</accession>
<dbReference type="EMBL" id="LSBJ02000002">
    <property type="protein sequence ID" value="OAQ71020.1"/>
    <property type="molecule type" value="Genomic_DNA"/>
</dbReference>
<name>A0A179G0N6_METCM</name>
<dbReference type="AlphaFoldDB" id="A0A179G0N6"/>
<sequence>MGFSPPQQPDIQLDMLLMEDAVHPSEIAFRATYERGYRTWSALWDRAVADNTSNLPHECVNDVYLALPNHPYFPGSLTLDKSFSNTVTASGKTTWTTTQGLCDLLPFQEDVVFQVASNSATTIVFVSDSHPGIGAADYLNTKSNHVPVLTLAWAYILSARWAELIPGAHGPTYNNTDQLNGGSTSRGPEGNDAPIVVDVGDVDGDAARWWTAVLSTGAGWTASIRNNKGFPLYAPWAVRIQPHPTFLISANTRPPSRTTDFRPASFSTALHYLSEYCALHDVADQSQAALAAALLIPVAKLDGRSIKLPIPRLQPKSPNRQQRKQATSAWGGELRQLDRLLTLSCNSRAMKSLLNSVFFDPDVDCNVCGAWLQGSFAFLDSDKASDPHLRLRTLISRDPALGFLWLGAFITGADARCLREARAGWWKVDLSAAAWTGTHVSFIQGFVAKAASVPQQISRADECRLMYLSHERDHAIPPLFPFAPFGCTALEDTDLDVRRHVLCSASHGLVYGGFTWNCDSDGSLDEKGNEVLPATLRHKAGDSAQWNSAAVIYDDVDMEDDVSEMITRNVFTWLRGCDGFPVAEREIRKHEWIEDLESDDDSPIEGDVRPTAGGNIGGWLLGLSAKKAYSL</sequence>
<reference evidence="1 2" key="1">
    <citation type="journal article" date="2016" name="PLoS Pathog.">
        <title>Biosynthesis of antibiotic leucinostatins in bio-control fungus Purpureocillium lilacinum and their inhibition on phytophthora revealed by genome mining.</title>
        <authorList>
            <person name="Wang G."/>
            <person name="Liu Z."/>
            <person name="Lin R."/>
            <person name="Li E."/>
            <person name="Mao Z."/>
            <person name="Ling J."/>
            <person name="Yang Y."/>
            <person name="Yin W.B."/>
            <person name="Xie B."/>
        </authorList>
    </citation>
    <scope>NUCLEOTIDE SEQUENCE [LARGE SCALE GENOMIC DNA]</scope>
    <source>
        <strain evidence="1">170</strain>
    </source>
</reference>
<dbReference type="STRING" id="1380566.A0A179G0N6"/>
<evidence type="ECO:0000313" key="1">
    <source>
        <dbReference type="EMBL" id="OAQ71020.1"/>
    </source>
</evidence>
<proteinExistence type="predicted"/>
<comment type="caution">
    <text evidence="1">The sequence shown here is derived from an EMBL/GenBank/DDBJ whole genome shotgun (WGS) entry which is preliminary data.</text>
</comment>